<proteinExistence type="inferred from homology"/>
<evidence type="ECO:0000256" key="2">
    <source>
        <dbReference type="ARBA" id="ARBA00022741"/>
    </source>
</evidence>
<dbReference type="NCBIfam" id="TIGR02050">
    <property type="entry name" value="gshA_cyan_rel"/>
    <property type="match status" value="1"/>
</dbReference>
<dbReference type="RefSeq" id="WP_267614492.1">
    <property type="nucleotide sequence ID" value="NZ_JAOVZQ010000001.1"/>
</dbReference>
<reference evidence="5" key="1">
    <citation type="submission" date="2022-10" db="EMBL/GenBank/DDBJ databases">
        <title>Hoeflea sp. J2-29, isolated from marine algae.</title>
        <authorList>
            <person name="Kristyanto S."/>
            <person name="Kim J.M."/>
            <person name="Jeon C.O."/>
        </authorList>
    </citation>
    <scope>NUCLEOTIDE SEQUENCE</scope>
    <source>
        <strain evidence="5">J2-29</strain>
    </source>
</reference>
<dbReference type="GO" id="GO:0016874">
    <property type="term" value="F:ligase activity"/>
    <property type="evidence" value="ECO:0007669"/>
    <property type="project" value="UniProtKB-KW"/>
</dbReference>
<dbReference type="Gene3D" id="3.30.590.20">
    <property type="match status" value="1"/>
</dbReference>
<dbReference type="Pfam" id="PF04107">
    <property type="entry name" value="GCS2"/>
    <property type="match status" value="1"/>
</dbReference>
<dbReference type="PANTHER" id="PTHR36510">
    <property type="entry name" value="GLUTAMATE--CYSTEINE LIGASE 2-RELATED"/>
    <property type="match status" value="1"/>
</dbReference>
<comment type="catalytic activity">
    <reaction evidence="4">
        <text>L-cysteine + L-glutamate + ATP = gamma-L-glutamyl-L-cysteine + ADP + phosphate + H(+)</text>
        <dbReference type="Rhea" id="RHEA:13285"/>
        <dbReference type="ChEBI" id="CHEBI:15378"/>
        <dbReference type="ChEBI" id="CHEBI:29985"/>
        <dbReference type="ChEBI" id="CHEBI:30616"/>
        <dbReference type="ChEBI" id="CHEBI:35235"/>
        <dbReference type="ChEBI" id="CHEBI:43474"/>
        <dbReference type="ChEBI" id="CHEBI:58173"/>
        <dbReference type="ChEBI" id="CHEBI:456216"/>
        <dbReference type="EC" id="6.3.2.2"/>
    </reaction>
</comment>
<evidence type="ECO:0000256" key="4">
    <source>
        <dbReference type="HAMAP-Rule" id="MF_01609"/>
    </source>
</evidence>
<evidence type="ECO:0000313" key="6">
    <source>
        <dbReference type="Proteomes" id="UP001081283"/>
    </source>
</evidence>
<dbReference type="InterPro" id="IPR006336">
    <property type="entry name" value="GCS2"/>
</dbReference>
<protein>
    <recommendedName>
        <fullName evidence="4">Putative glutamate--cysteine ligase 2</fullName>
        <ecNumber evidence="4">6.3.2.2</ecNumber>
    </recommendedName>
    <alternativeName>
        <fullName evidence="4">Gamma-glutamylcysteine synthetase 2</fullName>
        <shortName evidence="4">GCS 2</shortName>
        <shortName evidence="4">Gamma-GCS 2</shortName>
    </alternativeName>
</protein>
<keyword evidence="3 4" id="KW-0067">ATP-binding</keyword>
<gene>
    <name evidence="5" type="ORF">OEG82_22060</name>
</gene>
<dbReference type="Proteomes" id="UP001081283">
    <property type="component" value="Unassembled WGS sequence"/>
</dbReference>
<dbReference type="PANTHER" id="PTHR36510:SF1">
    <property type="entry name" value="GLUTAMATE--CYSTEINE LIGASE 2-RELATED"/>
    <property type="match status" value="1"/>
</dbReference>
<comment type="caution">
    <text evidence="5">The sequence shown here is derived from an EMBL/GenBank/DDBJ whole genome shotgun (WGS) entry which is preliminary data.</text>
</comment>
<comment type="function">
    <text evidence="4">ATP-dependent carboxylate-amine ligase which exhibits weak glutamate--cysteine ligase activity.</text>
</comment>
<dbReference type="EC" id="6.3.2.2" evidence="4"/>
<dbReference type="InterPro" id="IPR014746">
    <property type="entry name" value="Gln_synth/guanido_kin_cat_dom"/>
</dbReference>
<dbReference type="EMBL" id="JAOVZQ010000001">
    <property type="protein sequence ID" value="MCY0096675.1"/>
    <property type="molecule type" value="Genomic_DNA"/>
</dbReference>
<keyword evidence="1 4" id="KW-0436">Ligase</keyword>
<organism evidence="5 6">
    <name type="scientific">Hoeflea ulvae</name>
    <dbReference type="NCBI Taxonomy" id="2983764"/>
    <lineage>
        <taxon>Bacteria</taxon>
        <taxon>Pseudomonadati</taxon>
        <taxon>Pseudomonadota</taxon>
        <taxon>Alphaproteobacteria</taxon>
        <taxon>Hyphomicrobiales</taxon>
        <taxon>Rhizobiaceae</taxon>
        <taxon>Hoeflea</taxon>
    </lineage>
</organism>
<keyword evidence="2 4" id="KW-0547">Nucleotide-binding</keyword>
<name>A0ABT3YLS5_9HYPH</name>
<evidence type="ECO:0000313" key="5">
    <source>
        <dbReference type="EMBL" id="MCY0096675.1"/>
    </source>
</evidence>
<evidence type="ECO:0000256" key="1">
    <source>
        <dbReference type="ARBA" id="ARBA00022598"/>
    </source>
</evidence>
<evidence type="ECO:0000256" key="3">
    <source>
        <dbReference type="ARBA" id="ARBA00022840"/>
    </source>
</evidence>
<dbReference type="HAMAP" id="MF_01609">
    <property type="entry name" value="Glu_cys_ligase_2"/>
    <property type="match status" value="1"/>
</dbReference>
<accession>A0ABT3YLS5</accession>
<keyword evidence="6" id="KW-1185">Reference proteome</keyword>
<comment type="similarity">
    <text evidence="4">Belongs to the glutamate--cysteine ligase type 2 family. YbdK subfamily.</text>
</comment>
<dbReference type="InterPro" id="IPR050141">
    <property type="entry name" value="GCL_type2/YbdK_subfam"/>
</dbReference>
<dbReference type="NCBIfam" id="NF010039">
    <property type="entry name" value="PRK13515.1"/>
    <property type="match status" value="1"/>
</dbReference>
<dbReference type="SUPFAM" id="SSF55931">
    <property type="entry name" value="Glutamine synthetase/guanido kinase"/>
    <property type="match status" value="1"/>
</dbReference>
<dbReference type="InterPro" id="IPR011793">
    <property type="entry name" value="YbdK"/>
</dbReference>
<sequence length="391" mass="43730">MSYHQPSFTLGVEEEYLLVDRDSLDLAAAPESLMSECAAELGDKVSPEFLQCQIEVGTGVCRTVAEAGADLARLRSVIAEVAGKHGLAPLAASCHPFADWNKQHFTDKPRYRELERDLGGVARRMLICGMHVHVGIDDDETRIDLMAQFPYFLPHLLALSTSSPYWKGDDTGLNAYRLTVFDNMPRTGLPPRFSSWSEYERSVQIIIDSGLIEDSSKIWWDLRPSSRFPTLESRICDVSPRLDDALAIVALTQSIMHMLWRLRLSNQRWRIYDRFLVGENRWRAQRYGVSKGMIDFARGNVVVFADLLDEIIEMVREDAEALGCWAEVQSARRIVENGTSADRQRSVHATAIAGGASTKEAQKEIVRSLIGEFTEGLAAHRNSEAVAGQTA</sequence>